<keyword evidence="4 6" id="KW-1133">Transmembrane helix</keyword>
<evidence type="ECO:0000256" key="4">
    <source>
        <dbReference type="ARBA" id="ARBA00022989"/>
    </source>
</evidence>
<dbReference type="InterPro" id="IPR050833">
    <property type="entry name" value="Poly_Biosynth_Transport"/>
</dbReference>
<dbReference type="Proteomes" id="UP000198362">
    <property type="component" value="Unassembled WGS sequence"/>
</dbReference>
<feature type="transmembrane region" description="Helical" evidence="6">
    <location>
        <begin position="48"/>
        <end position="72"/>
    </location>
</feature>
<dbReference type="EMBL" id="FZPH01000001">
    <property type="protein sequence ID" value="SNS72304.1"/>
    <property type="molecule type" value="Genomic_DNA"/>
</dbReference>
<evidence type="ECO:0000313" key="8">
    <source>
        <dbReference type="Proteomes" id="UP000198362"/>
    </source>
</evidence>
<keyword evidence="8" id="KW-1185">Reference proteome</keyword>
<feature type="transmembrane region" description="Helical" evidence="6">
    <location>
        <begin position="343"/>
        <end position="360"/>
    </location>
</feature>
<proteinExistence type="predicted"/>
<keyword evidence="2" id="KW-1003">Cell membrane</keyword>
<sequence length="448" mass="45225">MTVDAGRRPSLTVASGLLGLSSIASRLATLVVMALLARGAGAEAVGHYGLATLGASLTAAALSFGLVTHLTREVAAGTVPADEVARLHAGRLALFAVATLCAWPFAAAAFVMFFAASLLEQWNETAWVLVRGTAKAWREAAVNGAAGALLVAACALAALHGGLTLDTAAVLVLAAAAVRSLAALAATGAWRVRPGRVAVRDRVRGSLPYFAADLLGLVYFRGDVFVLALFVTAAEVGSYVAAAGIVGPAVQVAAAMGVGALAFAARRGSPNEPTAIYRFFQVAGTAAAGLLLVALPIGVTVLFGTAPEVLSLTAVLALFLALRFANYGLSAILLAAGGAASRLLVLVYCVAGNLLLNLLLDGTYGAAGAAWATVLTELIVAGSMLWFIRDRALVRPVLVGIAMVAAAAAVLVVVGRFGSTPAVLATGALLVVLAAGQARGLLSREARR</sequence>
<organism evidence="7 8">
    <name type="scientific">Asanoa hainanensis</name>
    <dbReference type="NCBI Taxonomy" id="560556"/>
    <lineage>
        <taxon>Bacteria</taxon>
        <taxon>Bacillati</taxon>
        <taxon>Actinomycetota</taxon>
        <taxon>Actinomycetes</taxon>
        <taxon>Micromonosporales</taxon>
        <taxon>Micromonosporaceae</taxon>
        <taxon>Asanoa</taxon>
    </lineage>
</organism>
<keyword evidence="5 6" id="KW-0472">Membrane</keyword>
<evidence type="ECO:0000256" key="6">
    <source>
        <dbReference type="SAM" id="Phobius"/>
    </source>
</evidence>
<feature type="transmembrane region" description="Helical" evidence="6">
    <location>
        <begin position="397"/>
        <end position="417"/>
    </location>
</feature>
<dbReference type="AlphaFoldDB" id="A0A239GW66"/>
<dbReference type="GO" id="GO:0005886">
    <property type="term" value="C:plasma membrane"/>
    <property type="evidence" value="ECO:0007669"/>
    <property type="project" value="UniProtKB-SubCell"/>
</dbReference>
<evidence type="ECO:0000313" key="7">
    <source>
        <dbReference type="EMBL" id="SNS72304.1"/>
    </source>
</evidence>
<feature type="transmembrane region" description="Helical" evidence="6">
    <location>
        <begin position="168"/>
        <end position="190"/>
    </location>
</feature>
<dbReference type="OrthoDB" id="3379840at2"/>
<dbReference type="RefSeq" id="WP_089244249.1">
    <property type="nucleotide sequence ID" value="NZ_FZPH01000001.1"/>
</dbReference>
<evidence type="ECO:0000256" key="2">
    <source>
        <dbReference type="ARBA" id="ARBA00022475"/>
    </source>
</evidence>
<gene>
    <name evidence="7" type="ORF">SAMN05421812_101551</name>
</gene>
<feature type="transmembrane region" description="Helical" evidence="6">
    <location>
        <begin position="210"/>
        <end position="233"/>
    </location>
</feature>
<evidence type="ECO:0000256" key="5">
    <source>
        <dbReference type="ARBA" id="ARBA00023136"/>
    </source>
</evidence>
<comment type="subcellular location">
    <subcellularLocation>
        <location evidence="1">Cell membrane</location>
        <topology evidence="1">Multi-pass membrane protein</topology>
    </subcellularLocation>
</comment>
<protein>
    <submittedName>
        <fullName evidence="7">Membrane protein involved in the export of O-antigen and teichoic acid</fullName>
    </submittedName>
</protein>
<evidence type="ECO:0000256" key="3">
    <source>
        <dbReference type="ARBA" id="ARBA00022692"/>
    </source>
</evidence>
<evidence type="ECO:0000256" key="1">
    <source>
        <dbReference type="ARBA" id="ARBA00004651"/>
    </source>
</evidence>
<name>A0A239GW66_9ACTN</name>
<dbReference type="PANTHER" id="PTHR30250:SF11">
    <property type="entry name" value="O-ANTIGEN TRANSPORTER-RELATED"/>
    <property type="match status" value="1"/>
</dbReference>
<feature type="transmembrane region" description="Helical" evidence="6">
    <location>
        <begin position="12"/>
        <end position="36"/>
    </location>
</feature>
<keyword evidence="3 6" id="KW-0812">Transmembrane</keyword>
<reference evidence="7 8" key="1">
    <citation type="submission" date="2017-06" db="EMBL/GenBank/DDBJ databases">
        <authorList>
            <person name="Kim H.J."/>
            <person name="Triplett B.A."/>
        </authorList>
    </citation>
    <scope>NUCLEOTIDE SEQUENCE [LARGE SCALE GENOMIC DNA]</scope>
    <source>
        <strain evidence="7 8">CGMCC 4.5593</strain>
    </source>
</reference>
<feature type="transmembrane region" description="Helical" evidence="6">
    <location>
        <begin position="239"/>
        <end position="264"/>
    </location>
</feature>
<feature type="transmembrane region" description="Helical" evidence="6">
    <location>
        <begin position="140"/>
        <end position="162"/>
    </location>
</feature>
<feature type="transmembrane region" description="Helical" evidence="6">
    <location>
        <begin position="92"/>
        <end position="119"/>
    </location>
</feature>
<feature type="transmembrane region" description="Helical" evidence="6">
    <location>
        <begin position="366"/>
        <end position="388"/>
    </location>
</feature>
<accession>A0A239GW66</accession>
<feature type="transmembrane region" description="Helical" evidence="6">
    <location>
        <begin position="276"/>
        <end position="303"/>
    </location>
</feature>
<feature type="transmembrane region" description="Helical" evidence="6">
    <location>
        <begin position="309"/>
        <end position="336"/>
    </location>
</feature>
<feature type="transmembrane region" description="Helical" evidence="6">
    <location>
        <begin position="423"/>
        <end position="442"/>
    </location>
</feature>
<dbReference type="PANTHER" id="PTHR30250">
    <property type="entry name" value="PST FAMILY PREDICTED COLANIC ACID TRANSPORTER"/>
    <property type="match status" value="1"/>
</dbReference>